<dbReference type="PANTHER" id="PTHR43686:SF1">
    <property type="entry name" value="AMINOTRAN_5 DOMAIN-CONTAINING PROTEIN"/>
    <property type="match status" value="1"/>
</dbReference>
<keyword evidence="1" id="KW-0808">Transferase</keyword>
<comment type="caution">
    <text evidence="3">The sequence shown here is derived from an EMBL/GenBank/DDBJ whole genome shotgun (WGS) entry which is preliminary data.</text>
</comment>
<dbReference type="Pfam" id="PF01171">
    <property type="entry name" value="ATP_bind_3"/>
    <property type="match status" value="1"/>
</dbReference>
<evidence type="ECO:0000313" key="3">
    <source>
        <dbReference type="EMBL" id="KUG04811.1"/>
    </source>
</evidence>
<dbReference type="InterPro" id="IPR011063">
    <property type="entry name" value="TilS/TtcA_N"/>
</dbReference>
<evidence type="ECO:0000256" key="1">
    <source>
        <dbReference type="ARBA" id="ARBA00022679"/>
    </source>
</evidence>
<dbReference type="GO" id="GO:0016740">
    <property type="term" value="F:transferase activity"/>
    <property type="evidence" value="ECO:0007669"/>
    <property type="project" value="UniProtKB-KW"/>
</dbReference>
<dbReference type="InterPro" id="IPR035107">
    <property type="entry name" value="tRNA_thiolation_TtcA_Ctu1"/>
</dbReference>
<dbReference type="AlphaFoldDB" id="A0A0W8E864"/>
<dbReference type="PIRSF" id="PIRSF004976">
    <property type="entry name" value="ATPase_YdaO"/>
    <property type="match status" value="1"/>
</dbReference>
<organism evidence="3">
    <name type="scientific">hydrocarbon metagenome</name>
    <dbReference type="NCBI Taxonomy" id="938273"/>
    <lineage>
        <taxon>unclassified sequences</taxon>
        <taxon>metagenomes</taxon>
        <taxon>ecological metagenomes</taxon>
    </lineage>
</organism>
<dbReference type="SUPFAM" id="SSF52402">
    <property type="entry name" value="Adenine nucleotide alpha hydrolases-like"/>
    <property type="match status" value="1"/>
</dbReference>
<feature type="domain" description="tRNA(Ile)-lysidine/2-thiocytidine synthase N-terminal" evidence="2">
    <location>
        <begin position="29"/>
        <end position="195"/>
    </location>
</feature>
<dbReference type="InterPro" id="IPR014729">
    <property type="entry name" value="Rossmann-like_a/b/a_fold"/>
</dbReference>
<dbReference type="GO" id="GO:0008033">
    <property type="term" value="P:tRNA processing"/>
    <property type="evidence" value="ECO:0007669"/>
    <property type="project" value="InterPro"/>
</dbReference>
<dbReference type="Gene3D" id="3.40.50.620">
    <property type="entry name" value="HUPs"/>
    <property type="match status" value="1"/>
</dbReference>
<accession>A0A0W8E864</accession>
<gene>
    <name evidence="3" type="ORF">ASZ90_017691</name>
</gene>
<dbReference type="CDD" id="cd24138">
    <property type="entry name" value="TtcA-like"/>
    <property type="match status" value="1"/>
</dbReference>
<reference evidence="3" key="1">
    <citation type="journal article" date="2015" name="Proc. Natl. Acad. Sci. U.S.A.">
        <title>Networks of energetic and metabolic interactions define dynamics in microbial communities.</title>
        <authorList>
            <person name="Embree M."/>
            <person name="Liu J.K."/>
            <person name="Al-Bassam M.M."/>
            <person name="Zengler K."/>
        </authorList>
    </citation>
    <scope>NUCLEOTIDE SEQUENCE</scope>
</reference>
<sequence length="244" mass="27910">MQNRRTKLVFKQLRNANLNYNLIENDDRIAVGISGGKDSLVMLYLLQLLKKYTPLDFTLHPILLDLGWNIDASLMVDFCHSQGTTLHIERTNIGEVVFNYRQEKNPCALCSHLRRGALNRTAKLLGCNKLALGHHADDVVTTLFISMLFEGHYNVFKPSTYLDRVGLTVIRPMIYISERDIQLLSQSQNIPVIDKSCPADGNTKRDEVNSLLDEIENRFPGARQKLVNSIENVNQQSFWHKEQD</sequence>
<dbReference type="EMBL" id="LNQE01001837">
    <property type="protein sequence ID" value="KUG04811.1"/>
    <property type="molecule type" value="Genomic_DNA"/>
</dbReference>
<dbReference type="PANTHER" id="PTHR43686">
    <property type="entry name" value="SULFURTRANSFERASE-RELATED"/>
    <property type="match status" value="1"/>
</dbReference>
<protein>
    <submittedName>
        <fullName evidence="3">Trna(Cytosine32)-2-thiocytidine synthetase</fullName>
    </submittedName>
</protein>
<proteinExistence type="predicted"/>
<name>A0A0W8E864_9ZZZZ</name>
<evidence type="ECO:0000259" key="2">
    <source>
        <dbReference type="Pfam" id="PF01171"/>
    </source>
</evidence>